<reference evidence="14 15" key="1">
    <citation type="journal article" date="2017" name="Int. J. Syst. Evol. Microbiol.">
        <title>Bacillus notoginsengisoli sp. nov., a novel bacterium isolated from the rhizosphere of Panax notoginseng.</title>
        <authorList>
            <person name="Zhang M.Y."/>
            <person name="Cheng J."/>
            <person name="Cai Y."/>
            <person name="Zhang T.Y."/>
            <person name="Wu Y.Y."/>
            <person name="Manikprabhu D."/>
            <person name="Li W.J."/>
            <person name="Zhang Y.X."/>
        </authorList>
    </citation>
    <scope>NUCLEOTIDE SEQUENCE [LARGE SCALE GENOMIC DNA]</scope>
    <source>
        <strain evidence="14 15">JCM 30743</strain>
    </source>
</reference>
<evidence type="ECO:0000313" key="15">
    <source>
        <dbReference type="Proteomes" id="UP000284416"/>
    </source>
</evidence>
<comment type="similarity">
    <text evidence="1 11">Belongs to the class-I pyridine nucleotide-disulfide oxidoreductase family.</text>
</comment>
<keyword evidence="7 11" id="KW-0676">Redox-active center</keyword>
<evidence type="ECO:0000256" key="5">
    <source>
        <dbReference type="ARBA" id="ARBA00023027"/>
    </source>
</evidence>
<dbReference type="PRINTS" id="PR00368">
    <property type="entry name" value="FADPNR"/>
</dbReference>
<feature type="disulfide bond" description="Redox-active" evidence="10">
    <location>
        <begin position="47"/>
        <end position="52"/>
    </location>
</feature>
<feature type="binding site" evidence="9">
    <location>
        <position position="56"/>
    </location>
    <ligand>
        <name>FAD</name>
        <dbReference type="ChEBI" id="CHEBI:57692"/>
    </ligand>
</feature>
<evidence type="ECO:0000256" key="7">
    <source>
        <dbReference type="ARBA" id="ARBA00023284"/>
    </source>
</evidence>
<dbReference type="InterPro" id="IPR016156">
    <property type="entry name" value="FAD/NAD-linked_Rdtase_dimer_sf"/>
</dbReference>
<feature type="domain" description="Pyridine nucleotide-disulphide oxidoreductase dimerisation" evidence="12">
    <location>
        <begin position="347"/>
        <end position="454"/>
    </location>
</feature>
<proteinExistence type="inferred from homology"/>
<dbReference type="Proteomes" id="UP000284416">
    <property type="component" value="Unassembled WGS sequence"/>
</dbReference>
<feature type="binding site" evidence="9">
    <location>
        <position position="312"/>
    </location>
    <ligand>
        <name>FAD</name>
        <dbReference type="ChEBI" id="CHEBI:57692"/>
    </ligand>
</feature>
<evidence type="ECO:0000256" key="9">
    <source>
        <dbReference type="PIRSR" id="PIRSR000350-3"/>
    </source>
</evidence>
<dbReference type="FunFam" id="3.30.390.30:FF:000001">
    <property type="entry name" value="Dihydrolipoyl dehydrogenase"/>
    <property type="match status" value="1"/>
</dbReference>
<dbReference type="AlphaFoldDB" id="A0A417YWX9"/>
<comment type="cofactor">
    <cofactor evidence="9">
        <name>FAD</name>
        <dbReference type="ChEBI" id="CHEBI:57692"/>
    </cofactor>
    <text evidence="9">Binds 1 FAD per subunit.</text>
</comment>
<dbReference type="SUPFAM" id="SSF51905">
    <property type="entry name" value="FAD/NAD(P)-binding domain"/>
    <property type="match status" value="1"/>
</dbReference>
<dbReference type="RefSeq" id="WP_118919762.1">
    <property type="nucleotide sequence ID" value="NZ_QWEG01000003.1"/>
</dbReference>
<evidence type="ECO:0000313" key="14">
    <source>
        <dbReference type="EMBL" id="RHW42107.1"/>
    </source>
</evidence>
<dbReference type="PANTHER" id="PTHR22912">
    <property type="entry name" value="DISULFIDE OXIDOREDUCTASE"/>
    <property type="match status" value="1"/>
</dbReference>
<evidence type="ECO:0000256" key="1">
    <source>
        <dbReference type="ARBA" id="ARBA00007532"/>
    </source>
</evidence>
<accession>A0A417YWX9</accession>
<dbReference type="InterPro" id="IPR004099">
    <property type="entry name" value="Pyr_nucl-diS_OxRdtase_dimer"/>
</dbReference>
<evidence type="ECO:0000256" key="11">
    <source>
        <dbReference type="RuleBase" id="RU003691"/>
    </source>
</evidence>
<evidence type="ECO:0000256" key="4">
    <source>
        <dbReference type="ARBA" id="ARBA00023002"/>
    </source>
</evidence>
<dbReference type="PRINTS" id="PR00411">
    <property type="entry name" value="PNDRDTASEI"/>
</dbReference>
<dbReference type="OrthoDB" id="9800167at2"/>
<dbReference type="GO" id="GO:0006103">
    <property type="term" value="P:2-oxoglutarate metabolic process"/>
    <property type="evidence" value="ECO:0007669"/>
    <property type="project" value="TreeGrafter"/>
</dbReference>
<dbReference type="SUPFAM" id="SSF55424">
    <property type="entry name" value="FAD/NAD-linked reductases, dimerisation (C-terminal) domain"/>
    <property type="match status" value="1"/>
</dbReference>
<feature type="active site" description="Proton acceptor" evidence="8">
    <location>
        <position position="444"/>
    </location>
</feature>
<dbReference type="EMBL" id="QWEG01000003">
    <property type="protein sequence ID" value="RHW42107.1"/>
    <property type="molecule type" value="Genomic_DNA"/>
</dbReference>
<sequence>MVVGEIALQADFMVIGGGPGGYHAAIRAAQLGRQVVLVEKEEMGGICLNKGCIPSKILTAAAAKLESCKKSSIFGIKVGPAEMDFDSLRDYQNKTISGLRAGIEALCKANKVEIVKGNAFFLSESRIGIEDGDKYEIYEFQNAVIAAGVSPEEPKDIPIGSRAYSQWDISFLHDIPGHLAVYGSSAIHLEMAMAFRALGAEVTVLLPGDAFPFDSSIAKELARIFKKERIQLVKDCKIHGVVEKADGIELSVLTHSGEKAIEASHLFMEANQQPNSGSLGVSRIGMEMDEEGFILVDEQCRTSIQGIYAIGDITGGTFLAAKAIRQGKVAAEAACGQNSVADFRFLPTYSFTRPPIAAAGLTEEQATEENIAIKTSQFPLAANGFSGLNGSKDGFVKTISEKETDVLLGVHIIGEGAHELIISGILGLEMAAREEDILFPAYPHPGIGEALLEAAEGLGEKAVHIMPAKKKNRPVEAR</sequence>
<evidence type="ECO:0000256" key="8">
    <source>
        <dbReference type="PIRSR" id="PIRSR000350-2"/>
    </source>
</evidence>
<feature type="domain" description="FAD/NAD(P)-binding" evidence="13">
    <location>
        <begin position="11"/>
        <end position="327"/>
    </location>
</feature>
<dbReference type="GO" id="GO:0004148">
    <property type="term" value="F:dihydrolipoyl dehydrogenase (NADH) activity"/>
    <property type="evidence" value="ECO:0007669"/>
    <property type="project" value="UniProtKB-EC"/>
</dbReference>
<keyword evidence="4 11" id="KW-0560">Oxidoreductase</keyword>
<evidence type="ECO:0000256" key="3">
    <source>
        <dbReference type="ARBA" id="ARBA00022827"/>
    </source>
</evidence>
<dbReference type="Pfam" id="PF07992">
    <property type="entry name" value="Pyr_redox_2"/>
    <property type="match status" value="1"/>
</dbReference>
<dbReference type="InterPro" id="IPR012999">
    <property type="entry name" value="Pyr_OxRdtase_I_AS"/>
</dbReference>
<dbReference type="InterPro" id="IPR050151">
    <property type="entry name" value="Class-I_Pyr_Nuc-Dis_Oxidored"/>
</dbReference>
<dbReference type="InterPro" id="IPR023753">
    <property type="entry name" value="FAD/NAD-binding_dom"/>
</dbReference>
<dbReference type="PROSITE" id="PS00076">
    <property type="entry name" value="PYRIDINE_REDOX_1"/>
    <property type="match status" value="1"/>
</dbReference>
<name>A0A417YWX9_9BACI</name>
<dbReference type="InterPro" id="IPR036188">
    <property type="entry name" value="FAD/NAD-bd_sf"/>
</dbReference>
<evidence type="ECO:0000259" key="12">
    <source>
        <dbReference type="Pfam" id="PF02852"/>
    </source>
</evidence>
<dbReference type="Gene3D" id="3.50.50.60">
    <property type="entry name" value="FAD/NAD(P)-binding domain"/>
    <property type="match status" value="2"/>
</dbReference>
<feature type="binding site" evidence="9">
    <location>
        <begin position="183"/>
        <end position="190"/>
    </location>
    <ligand>
        <name>NAD(+)</name>
        <dbReference type="ChEBI" id="CHEBI:57540"/>
    </ligand>
</feature>
<protein>
    <submittedName>
        <fullName evidence="14">Dihydrolipoyl dehydrogenase</fullName>
        <ecNumber evidence="14">1.8.1.4</ecNumber>
    </submittedName>
</protein>
<keyword evidence="5 9" id="KW-0520">NAD</keyword>
<evidence type="ECO:0000256" key="10">
    <source>
        <dbReference type="PIRSR" id="PIRSR000350-4"/>
    </source>
</evidence>
<dbReference type="GO" id="GO:0050660">
    <property type="term" value="F:flavin adenine dinucleotide binding"/>
    <property type="evidence" value="ECO:0007669"/>
    <property type="project" value="TreeGrafter"/>
</dbReference>
<keyword evidence="9" id="KW-0547">Nucleotide-binding</keyword>
<comment type="caution">
    <text evidence="14">The sequence shown here is derived from an EMBL/GenBank/DDBJ whole genome shotgun (WGS) entry which is preliminary data.</text>
</comment>
<organism evidence="14 15">
    <name type="scientific">Neobacillus notoginsengisoli</name>
    <dbReference type="NCBI Taxonomy" id="1578198"/>
    <lineage>
        <taxon>Bacteria</taxon>
        <taxon>Bacillati</taxon>
        <taxon>Bacillota</taxon>
        <taxon>Bacilli</taxon>
        <taxon>Bacillales</taxon>
        <taxon>Bacillaceae</taxon>
        <taxon>Neobacillus</taxon>
    </lineage>
</organism>
<dbReference type="EC" id="1.8.1.4" evidence="14"/>
<evidence type="ECO:0000256" key="2">
    <source>
        <dbReference type="ARBA" id="ARBA00022630"/>
    </source>
</evidence>
<keyword evidence="15" id="KW-1185">Reference proteome</keyword>
<evidence type="ECO:0000256" key="6">
    <source>
        <dbReference type="ARBA" id="ARBA00023157"/>
    </source>
</evidence>
<keyword evidence="3 9" id="KW-0274">FAD</keyword>
<dbReference type="Gene3D" id="3.30.390.30">
    <property type="match status" value="1"/>
</dbReference>
<dbReference type="InterPro" id="IPR001100">
    <property type="entry name" value="Pyr_nuc-diS_OxRdtase"/>
</dbReference>
<dbReference type="PIRSF" id="PIRSF000350">
    <property type="entry name" value="Mercury_reductase_MerA"/>
    <property type="match status" value="1"/>
</dbReference>
<evidence type="ECO:0000259" key="13">
    <source>
        <dbReference type="Pfam" id="PF07992"/>
    </source>
</evidence>
<gene>
    <name evidence="14" type="ORF">D1B31_05585</name>
</gene>
<dbReference type="PANTHER" id="PTHR22912:SF151">
    <property type="entry name" value="DIHYDROLIPOYL DEHYDROGENASE, MITOCHONDRIAL"/>
    <property type="match status" value="1"/>
</dbReference>
<keyword evidence="6" id="KW-1015">Disulfide bond</keyword>
<dbReference type="Pfam" id="PF02852">
    <property type="entry name" value="Pyr_redox_dim"/>
    <property type="match status" value="1"/>
</dbReference>
<keyword evidence="2 11" id="KW-0285">Flavoprotein</keyword>